<dbReference type="Gene3D" id="3.20.10.10">
    <property type="entry name" value="D-amino Acid Aminotransferase, subunit A, domain 2"/>
    <property type="match status" value="1"/>
</dbReference>
<dbReference type="Proteomes" id="UP000756387">
    <property type="component" value="Unassembled WGS sequence"/>
</dbReference>
<sequence length="249" mass="26229">MGAVHAGDGLFETLKVVDGVPFALTRHLTRMAASAAELALPEVDVAHLRATVLDRLADLSEAGVLPDVARLRLLWSSRVDGNGALDVTTSGLPVAQGAAHVRTTSWRRNREGAVRGHKSTDYVDNLVALAEAVDQGAGEAIFADTSGMLCEGSGTNIFYVVDGELRTPALSTGCLPGVTRGLVLEWCGGREVEEPLDVLGRASEVFLTSSTREVQPVASCDGWTYAAPGPVAGGVLEVWARRSRETPDP</sequence>
<comment type="cofactor">
    <cofactor evidence="1 5">
        <name>pyridoxal 5'-phosphate</name>
        <dbReference type="ChEBI" id="CHEBI:597326"/>
    </cofactor>
</comment>
<dbReference type="PROSITE" id="PS00770">
    <property type="entry name" value="AA_TRANSFER_CLASS_4"/>
    <property type="match status" value="1"/>
</dbReference>
<dbReference type="InterPro" id="IPR043131">
    <property type="entry name" value="BCAT-like_N"/>
</dbReference>
<keyword evidence="3 5" id="KW-0663">Pyridoxal phosphate</keyword>
<keyword evidence="6" id="KW-0808">Transferase</keyword>
<dbReference type="RefSeq" id="WP_193638947.1">
    <property type="nucleotide sequence ID" value="NZ_JADCSA010000014.1"/>
</dbReference>
<gene>
    <name evidence="6" type="ORF">IEQ44_13245</name>
</gene>
<dbReference type="InterPro" id="IPR001544">
    <property type="entry name" value="Aminotrans_IV"/>
</dbReference>
<dbReference type="Pfam" id="PF01063">
    <property type="entry name" value="Aminotran_4"/>
    <property type="match status" value="1"/>
</dbReference>
<evidence type="ECO:0000256" key="2">
    <source>
        <dbReference type="ARBA" id="ARBA00009320"/>
    </source>
</evidence>
<accession>A0ABR9RVN5</accession>
<name>A0ABR9RVN5_9ACTN</name>
<keyword evidence="6" id="KW-0032">Aminotransferase</keyword>
<keyword evidence="7" id="KW-1185">Reference proteome</keyword>
<evidence type="ECO:0000313" key="6">
    <source>
        <dbReference type="EMBL" id="MBE7325617.1"/>
    </source>
</evidence>
<dbReference type="CDD" id="cd00449">
    <property type="entry name" value="PLPDE_IV"/>
    <property type="match status" value="1"/>
</dbReference>
<dbReference type="GO" id="GO:0008483">
    <property type="term" value="F:transaminase activity"/>
    <property type="evidence" value="ECO:0007669"/>
    <property type="project" value="UniProtKB-KW"/>
</dbReference>
<evidence type="ECO:0000256" key="3">
    <source>
        <dbReference type="ARBA" id="ARBA00022898"/>
    </source>
</evidence>
<dbReference type="EMBL" id="JADCSA010000014">
    <property type="protein sequence ID" value="MBE7325617.1"/>
    <property type="molecule type" value="Genomic_DNA"/>
</dbReference>
<comment type="caution">
    <text evidence="6">The sequence shown here is derived from an EMBL/GenBank/DDBJ whole genome shotgun (WGS) entry which is preliminary data.</text>
</comment>
<dbReference type="InterPro" id="IPR043132">
    <property type="entry name" value="BCAT-like_C"/>
</dbReference>
<proteinExistence type="inferred from homology"/>
<evidence type="ECO:0000256" key="5">
    <source>
        <dbReference type="RuleBase" id="RU004516"/>
    </source>
</evidence>
<evidence type="ECO:0000256" key="1">
    <source>
        <dbReference type="ARBA" id="ARBA00001933"/>
    </source>
</evidence>
<dbReference type="PANTHER" id="PTHR42743">
    <property type="entry name" value="AMINO-ACID AMINOTRANSFERASE"/>
    <property type="match status" value="1"/>
</dbReference>
<reference evidence="6 7" key="1">
    <citation type="submission" date="2020-10" db="EMBL/GenBank/DDBJ databases">
        <title>Nocardioides sp. isolated from sludge.</title>
        <authorList>
            <person name="Zhang X."/>
        </authorList>
    </citation>
    <scope>NUCLEOTIDE SEQUENCE [LARGE SCALE GENOMIC DNA]</scope>
    <source>
        <strain evidence="6 7">Y6</strain>
    </source>
</reference>
<organism evidence="6 7">
    <name type="scientific">Nocardioides malaquae</name>
    <dbReference type="NCBI Taxonomy" id="2773426"/>
    <lineage>
        <taxon>Bacteria</taxon>
        <taxon>Bacillati</taxon>
        <taxon>Actinomycetota</taxon>
        <taxon>Actinomycetes</taxon>
        <taxon>Propionibacteriales</taxon>
        <taxon>Nocardioidaceae</taxon>
        <taxon>Nocardioides</taxon>
    </lineage>
</organism>
<evidence type="ECO:0000256" key="4">
    <source>
        <dbReference type="RuleBase" id="RU004106"/>
    </source>
</evidence>
<dbReference type="Gene3D" id="3.30.470.10">
    <property type="match status" value="1"/>
</dbReference>
<protein>
    <submittedName>
        <fullName evidence="6">Aminotransferase class IV family protein</fullName>
    </submittedName>
</protein>
<dbReference type="InterPro" id="IPR050571">
    <property type="entry name" value="Class-IV_PLP-Dep_Aminotrnsfr"/>
</dbReference>
<dbReference type="InterPro" id="IPR036038">
    <property type="entry name" value="Aminotransferase-like"/>
</dbReference>
<dbReference type="PANTHER" id="PTHR42743:SF11">
    <property type="entry name" value="AMINODEOXYCHORISMATE LYASE"/>
    <property type="match status" value="1"/>
</dbReference>
<dbReference type="SUPFAM" id="SSF56752">
    <property type="entry name" value="D-aminoacid aminotransferase-like PLP-dependent enzymes"/>
    <property type="match status" value="1"/>
</dbReference>
<evidence type="ECO:0000313" key="7">
    <source>
        <dbReference type="Proteomes" id="UP000756387"/>
    </source>
</evidence>
<comment type="similarity">
    <text evidence="2 4">Belongs to the class-IV pyridoxal-phosphate-dependent aminotransferase family.</text>
</comment>
<dbReference type="InterPro" id="IPR018300">
    <property type="entry name" value="Aminotrans_IV_CS"/>
</dbReference>